<comment type="caution">
    <text evidence="1">The sequence shown here is derived from an EMBL/GenBank/DDBJ whole genome shotgun (WGS) entry which is preliminary data.</text>
</comment>
<name>A0AAV6VI42_9ARAC</name>
<dbReference type="Proteomes" id="UP000827092">
    <property type="component" value="Unassembled WGS sequence"/>
</dbReference>
<protein>
    <recommendedName>
        <fullName evidence="3">Secreted protein</fullName>
    </recommendedName>
</protein>
<keyword evidence="2" id="KW-1185">Reference proteome</keyword>
<organism evidence="1 2">
    <name type="scientific">Oedothorax gibbosus</name>
    <dbReference type="NCBI Taxonomy" id="931172"/>
    <lineage>
        <taxon>Eukaryota</taxon>
        <taxon>Metazoa</taxon>
        <taxon>Ecdysozoa</taxon>
        <taxon>Arthropoda</taxon>
        <taxon>Chelicerata</taxon>
        <taxon>Arachnida</taxon>
        <taxon>Araneae</taxon>
        <taxon>Araneomorphae</taxon>
        <taxon>Entelegynae</taxon>
        <taxon>Araneoidea</taxon>
        <taxon>Linyphiidae</taxon>
        <taxon>Erigoninae</taxon>
        <taxon>Oedothorax</taxon>
    </lineage>
</organism>
<gene>
    <name evidence="1" type="ORF">JTE90_008515</name>
</gene>
<evidence type="ECO:0000313" key="2">
    <source>
        <dbReference type="Proteomes" id="UP000827092"/>
    </source>
</evidence>
<proteinExistence type="predicted"/>
<dbReference type="AlphaFoldDB" id="A0AAV6VI42"/>
<evidence type="ECO:0000313" key="1">
    <source>
        <dbReference type="EMBL" id="KAG8195816.1"/>
    </source>
</evidence>
<dbReference type="EMBL" id="JAFNEN010000077">
    <property type="protein sequence ID" value="KAG8195816.1"/>
    <property type="molecule type" value="Genomic_DNA"/>
</dbReference>
<reference evidence="1 2" key="1">
    <citation type="journal article" date="2022" name="Nat. Ecol. Evol.">
        <title>A masculinizing supergene underlies an exaggerated male reproductive morph in a spider.</title>
        <authorList>
            <person name="Hendrickx F."/>
            <person name="De Corte Z."/>
            <person name="Sonet G."/>
            <person name="Van Belleghem S.M."/>
            <person name="Kostlbacher S."/>
            <person name="Vangestel C."/>
        </authorList>
    </citation>
    <scope>NUCLEOTIDE SEQUENCE [LARGE SCALE GENOMIC DNA]</scope>
    <source>
        <strain evidence="1">W744_W776</strain>
    </source>
</reference>
<evidence type="ECO:0008006" key="3">
    <source>
        <dbReference type="Google" id="ProtNLM"/>
    </source>
</evidence>
<sequence length="84" mass="10223">MIIWRQLQYVLITFIPKGRACFQIILQRLKFIYGTRSSNDFTMALHLHWCQVLNNPAMTRNYRRCLFSNNSAKTQIYLWYQVFK</sequence>
<accession>A0AAV6VI42</accession>